<evidence type="ECO:0000256" key="2">
    <source>
        <dbReference type="ARBA" id="ARBA00022782"/>
    </source>
</evidence>
<name>A0AAV7H8H8_DENCH</name>
<keyword evidence="4" id="KW-0217">Developmental protein</keyword>
<dbReference type="EMBL" id="JAGFBR010000007">
    <property type="protein sequence ID" value="KAH0464365.1"/>
    <property type="molecule type" value="Genomic_DNA"/>
</dbReference>
<evidence type="ECO:0000256" key="3">
    <source>
        <dbReference type="ARBA" id="ARBA00023089"/>
    </source>
</evidence>
<gene>
    <name evidence="5" type="ORF">IEQ34_007151</name>
</gene>
<keyword evidence="3 4" id="KW-0287">Flowering</keyword>
<evidence type="ECO:0000313" key="5">
    <source>
        <dbReference type="EMBL" id="KAH0464365.1"/>
    </source>
</evidence>
<accession>A0AAV7H8H8</accession>
<dbReference type="InterPro" id="IPR012474">
    <property type="entry name" value="Frigida"/>
</dbReference>
<keyword evidence="6" id="KW-1185">Reference proteome</keyword>
<comment type="caution">
    <text evidence="5">The sequence shown here is derived from an EMBL/GenBank/DDBJ whole genome shotgun (WGS) entry which is preliminary data.</text>
</comment>
<comment type="similarity">
    <text evidence="1 4">Belongs to the Frigida family.</text>
</comment>
<sequence length="66" mass="7457">MPKLTMVLGLEEKMSVIVEELILKGKQLDAINFSYKSRLQDKYSPVLLLKSFLMDAKKAAALISKE</sequence>
<organism evidence="5 6">
    <name type="scientific">Dendrobium chrysotoxum</name>
    <name type="common">Orchid</name>
    <dbReference type="NCBI Taxonomy" id="161865"/>
    <lineage>
        <taxon>Eukaryota</taxon>
        <taxon>Viridiplantae</taxon>
        <taxon>Streptophyta</taxon>
        <taxon>Embryophyta</taxon>
        <taxon>Tracheophyta</taxon>
        <taxon>Spermatophyta</taxon>
        <taxon>Magnoliopsida</taxon>
        <taxon>Liliopsida</taxon>
        <taxon>Asparagales</taxon>
        <taxon>Orchidaceae</taxon>
        <taxon>Epidendroideae</taxon>
        <taxon>Malaxideae</taxon>
        <taxon>Dendrobiinae</taxon>
        <taxon>Dendrobium</taxon>
    </lineage>
</organism>
<dbReference type="GO" id="GO:0009908">
    <property type="term" value="P:flower development"/>
    <property type="evidence" value="ECO:0007669"/>
    <property type="project" value="UniProtKB-KW"/>
</dbReference>
<dbReference type="AlphaFoldDB" id="A0AAV7H8H8"/>
<keyword evidence="2 4" id="KW-0221">Differentiation</keyword>
<proteinExistence type="inferred from homology"/>
<protein>
    <recommendedName>
        <fullName evidence="4">FRIGIDA-like protein</fullName>
    </recommendedName>
</protein>
<dbReference type="PANTHER" id="PTHR31791:SF2">
    <property type="entry name" value="FRIGIDA-LIKE PROTEIN 4A-RELATED"/>
    <property type="match status" value="1"/>
</dbReference>
<reference evidence="5 6" key="1">
    <citation type="journal article" date="2021" name="Hortic Res">
        <title>Chromosome-scale assembly of the Dendrobium chrysotoxum genome enhances the understanding of orchid evolution.</title>
        <authorList>
            <person name="Zhang Y."/>
            <person name="Zhang G.Q."/>
            <person name="Zhang D."/>
            <person name="Liu X.D."/>
            <person name="Xu X.Y."/>
            <person name="Sun W.H."/>
            <person name="Yu X."/>
            <person name="Zhu X."/>
            <person name="Wang Z.W."/>
            <person name="Zhao X."/>
            <person name="Zhong W.Y."/>
            <person name="Chen H."/>
            <person name="Yin W.L."/>
            <person name="Huang T."/>
            <person name="Niu S.C."/>
            <person name="Liu Z.J."/>
        </authorList>
    </citation>
    <scope>NUCLEOTIDE SEQUENCE [LARGE SCALE GENOMIC DNA]</scope>
    <source>
        <strain evidence="5">Lindl</strain>
    </source>
</reference>
<dbReference type="Proteomes" id="UP000775213">
    <property type="component" value="Unassembled WGS sequence"/>
</dbReference>
<evidence type="ECO:0000256" key="4">
    <source>
        <dbReference type="RuleBase" id="RU364012"/>
    </source>
</evidence>
<evidence type="ECO:0000313" key="6">
    <source>
        <dbReference type="Proteomes" id="UP000775213"/>
    </source>
</evidence>
<evidence type="ECO:0000256" key="1">
    <source>
        <dbReference type="ARBA" id="ARBA00008956"/>
    </source>
</evidence>
<dbReference type="Pfam" id="PF07899">
    <property type="entry name" value="Frigida"/>
    <property type="match status" value="1"/>
</dbReference>
<dbReference type="GO" id="GO:0030154">
    <property type="term" value="P:cell differentiation"/>
    <property type="evidence" value="ECO:0007669"/>
    <property type="project" value="UniProtKB-KW"/>
</dbReference>
<dbReference type="PANTHER" id="PTHR31791">
    <property type="entry name" value="FRIGIDA-LIKE PROTEIN 3-RELATED"/>
    <property type="match status" value="1"/>
</dbReference>